<name>A0ABR1DZE3_NECAM</name>
<evidence type="ECO:0000313" key="5">
    <source>
        <dbReference type="Proteomes" id="UP001303046"/>
    </source>
</evidence>
<feature type="compositionally biased region" description="Basic and acidic residues" evidence="3">
    <location>
        <begin position="187"/>
        <end position="214"/>
    </location>
</feature>
<dbReference type="EMBL" id="JAVFWL010000005">
    <property type="protein sequence ID" value="KAK6755817.1"/>
    <property type="molecule type" value="Genomic_DNA"/>
</dbReference>
<dbReference type="Pfam" id="PF10595">
    <property type="entry name" value="FAM161A_B"/>
    <property type="match status" value="1"/>
</dbReference>
<feature type="region of interest" description="Disordered" evidence="3">
    <location>
        <begin position="119"/>
        <end position="161"/>
    </location>
</feature>
<feature type="region of interest" description="Disordered" evidence="3">
    <location>
        <begin position="180"/>
        <end position="280"/>
    </location>
</feature>
<feature type="compositionally biased region" description="Basic and acidic residues" evidence="3">
    <location>
        <begin position="260"/>
        <end position="269"/>
    </location>
</feature>
<sequence length="753" mass="87271">MESVDKTLASTQHLLHAIEQDDALLDDEYFMRKLEYLRMKHKETSDFLARILHQEECLPPSISTCTCKERDSKFQNEWSFSGCVSAKLVTRSAGADRSTPPSEIVAGRKEMVKSGFVVHELQEKGREKRRQATQHSDPEIRANQKPRSSKRPKHKTDRQGCSHANQYFYDWSEEKRERDECCEEDELQSKRTKEKMEEERRYDEERDQGKRLVDEKDEGEQYQGVTAKTGRSDERDAQFQKKKSDGSRVTNPTKFPRSKSVIEIREPQKFKTTQASTSKRDVVPEPVQNFVPQITVPQPFKMSTRKPIRNTYSTRFVEDMVSKRRQEEKELEIQASKSKPFTAHTVPISTYISTNPRVMEKAYIEAIRKRLTANLRKHFQEEALLRKSKSLGDIPTLARPVPLSTYVTPAQLQDYRRSRCASRRSVRLLVDANSPPLNNEHAVRSNISNKVRHILCIEGSKERKHPRPPIPDFHRLHAEMEEKLKNAPHKAVTVPMPFNLSNSSEHRHRQCKSTSPPRSKTRHQSKSTKEQVHVRSTHSSKIRMEAIKQREQKLFEERHKSEKFWEGKKEEMDLSRLKLLSSMGSYGNIQEEIERKTAEKRKHIMETAKDYEKYLAEMQQRVIDRPLIMEQQSIIAQKQKLARKFIERMAVIEKVVPEQQTLKMVKERKYSDISAGTYSVKSKAEQTVGEEDYADMDFESEEASGSKRRSNSSTSSSSSSTTDSLKNSTRSNSRSSAHSENSHAKESEDDVLP</sequence>
<dbReference type="Proteomes" id="UP001303046">
    <property type="component" value="Unassembled WGS sequence"/>
</dbReference>
<feature type="region of interest" description="Disordered" evidence="3">
    <location>
        <begin position="679"/>
        <end position="753"/>
    </location>
</feature>
<proteinExistence type="inferred from homology"/>
<keyword evidence="5" id="KW-1185">Reference proteome</keyword>
<feature type="compositionally biased region" description="Low complexity" evidence="3">
    <location>
        <begin position="711"/>
        <end position="739"/>
    </location>
</feature>
<feature type="compositionally biased region" description="Basic and acidic residues" evidence="3">
    <location>
        <begin position="230"/>
        <end position="246"/>
    </location>
</feature>
<comment type="similarity">
    <text evidence="1">Belongs to the FAM161 family.</text>
</comment>
<reference evidence="4 5" key="1">
    <citation type="submission" date="2023-08" db="EMBL/GenBank/DDBJ databases">
        <title>A Necator americanus chromosomal reference genome.</title>
        <authorList>
            <person name="Ilik V."/>
            <person name="Petrzelkova K.J."/>
            <person name="Pardy F."/>
            <person name="Fuh T."/>
            <person name="Niatou-Singa F.S."/>
            <person name="Gouil Q."/>
            <person name="Baker L."/>
            <person name="Ritchie M.E."/>
            <person name="Jex A.R."/>
            <person name="Gazzola D."/>
            <person name="Li H."/>
            <person name="Toshio Fujiwara R."/>
            <person name="Zhan B."/>
            <person name="Aroian R.V."/>
            <person name="Pafco B."/>
            <person name="Schwarz E.M."/>
        </authorList>
    </citation>
    <scope>NUCLEOTIDE SEQUENCE [LARGE SCALE GENOMIC DNA]</scope>
    <source>
        <strain evidence="4 5">Aroian</strain>
        <tissue evidence="4">Whole animal</tissue>
    </source>
</reference>
<feature type="compositionally biased region" description="Acidic residues" evidence="3">
    <location>
        <begin position="688"/>
        <end position="702"/>
    </location>
</feature>
<evidence type="ECO:0000256" key="3">
    <source>
        <dbReference type="SAM" id="MobiDB-lite"/>
    </source>
</evidence>
<evidence type="ECO:0000256" key="2">
    <source>
        <dbReference type="ARBA" id="ARBA00023054"/>
    </source>
</evidence>
<dbReference type="InterPro" id="IPR051655">
    <property type="entry name" value="FAM161"/>
</dbReference>
<protein>
    <recommendedName>
        <fullName evidence="6">FAM161 centrosomal protein A</fullName>
    </recommendedName>
</protein>
<feature type="region of interest" description="Disordered" evidence="3">
    <location>
        <begin position="497"/>
        <end position="540"/>
    </location>
</feature>
<evidence type="ECO:0000256" key="1">
    <source>
        <dbReference type="ARBA" id="ARBA00006663"/>
    </source>
</evidence>
<gene>
    <name evidence="4" type="primary">Necator_chrV.g19086</name>
    <name evidence="4" type="ORF">RB195_014294</name>
</gene>
<evidence type="ECO:0000313" key="4">
    <source>
        <dbReference type="EMBL" id="KAK6755817.1"/>
    </source>
</evidence>
<comment type="caution">
    <text evidence="4">The sequence shown here is derived from an EMBL/GenBank/DDBJ whole genome shotgun (WGS) entry which is preliminary data.</text>
</comment>
<evidence type="ECO:0008006" key="6">
    <source>
        <dbReference type="Google" id="ProtNLM"/>
    </source>
</evidence>
<feature type="compositionally biased region" description="Basic residues" evidence="3">
    <location>
        <begin position="147"/>
        <end position="156"/>
    </location>
</feature>
<organism evidence="4 5">
    <name type="scientific">Necator americanus</name>
    <name type="common">Human hookworm</name>
    <dbReference type="NCBI Taxonomy" id="51031"/>
    <lineage>
        <taxon>Eukaryota</taxon>
        <taxon>Metazoa</taxon>
        <taxon>Ecdysozoa</taxon>
        <taxon>Nematoda</taxon>
        <taxon>Chromadorea</taxon>
        <taxon>Rhabditida</taxon>
        <taxon>Rhabditina</taxon>
        <taxon>Rhabditomorpha</taxon>
        <taxon>Strongyloidea</taxon>
        <taxon>Ancylostomatidae</taxon>
        <taxon>Bunostominae</taxon>
        <taxon>Necator</taxon>
    </lineage>
</organism>
<dbReference type="PANTHER" id="PTHR21501">
    <property type="entry name" value="PROTEIN FAM-161"/>
    <property type="match status" value="1"/>
</dbReference>
<dbReference type="InterPro" id="IPR019579">
    <property type="entry name" value="FAM161A/B"/>
</dbReference>
<keyword evidence="2" id="KW-0175">Coiled coil</keyword>
<accession>A0ABR1DZE3</accession>
<dbReference type="PANTHER" id="PTHR21501:SF1">
    <property type="entry name" value="PROTEIN FAM-161"/>
    <property type="match status" value="1"/>
</dbReference>